<evidence type="ECO:0000256" key="5">
    <source>
        <dbReference type="ARBA" id="ARBA00023136"/>
    </source>
</evidence>
<evidence type="ECO:0000313" key="8">
    <source>
        <dbReference type="Proteomes" id="UP000198752"/>
    </source>
</evidence>
<sequence length="452" mass="49967">MEQSIEQTTNYGYKQELKRALSLGDLFIYGLIFMVPVAPFGLYGSIVTTAHGMISLAYVVGMFGMVFTAYSYSQMSSAIPIAGSVYSYAQHGINDYVGFIAGWLILLDYILVPAFLYIGSAVAMQAILPSVPIFVWLVLFIAINTFINVRGIEMTAKTNKIILIFQIAVLAIFTVVGLIAIVQHVNGAQFTIQPFYDPDHFSIHTVMGSVSIAVLSFLGFDAISTLSEESQGGKKAVGKATIGSLLVVGILFVIQTWVAALIFPDFTAIKNPDTIFYEIASMIGGTWLKVLTIMTTVISWGIAAALVSQAAISRILYSMARDKKLPHFLVKIHPKYKTPYVSTFLVALISLIVTTIFSEQLGKLASVVNFGALSSFIIIHLAVINYFLFKKKSKQYFQHLVMPLIGMLVIGFVWWELDPLAKEMGFIWIAIGIIYLIFLKVFRKDTTISREL</sequence>
<dbReference type="Gene3D" id="1.20.1740.10">
    <property type="entry name" value="Amino acid/polyamine transporter I"/>
    <property type="match status" value="1"/>
</dbReference>
<dbReference type="AlphaFoldDB" id="A0A1I2PRC2"/>
<feature type="transmembrane region" description="Helical" evidence="6">
    <location>
        <begin position="396"/>
        <end position="414"/>
    </location>
</feature>
<dbReference type="RefSeq" id="WP_245734043.1">
    <property type="nucleotide sequence ID" value="NZ_FOOY01000005.1"/>
</dbReference>
<feature type="transmembrane region" description="Helical" evidence="6">
    <location>
        <begin position="201"/>
        <end position="220"/>
    </location>
</feature>
<proteinExistence type="predicted"/>
<evidence type="ECO:0000256" key="3">
    <source>
        <dbReference type="ARBA" id="ARBA00022692"/>
    </source>
</evidence>
<dbReference type="GO" id="GO:0005886">
    <property type="term" value="C:plasma membrane"/>
    <property type="evidence" value="ECO:0007669"/>
    <property type="project" value="UniProtKB-SubCell"/>
</dbReference>
<feature type="transmembrane region" description="Helical" evidence="6">
    <location>
        <begin position="93"/>
        <end position="118"/>
    </location>
</feature>
<feature type="transmembrane region" description="Helical" evidence="6">
    <location>
        <begin position="426"/>
        <end position="442"/>
    </location>
</feature>
<keyword evidence="5 6" id="KW-0472">Membrane</keyword>
<evidence type="ECO:0000313" key="7">
    <source>
        <dbReference type="EMBL" id="SFG16567.1"/>
    </source>
</evidence>
<dbReference type="PANTHER" id="PTHR42770:SF16">
    <property type="entry name" value="AMINO ACID PERMEASE"/>
    <property type="match status" value="1"/>
</dbReference>
<feature type="transmembrane region" description="Helical" evidence="6">
    <location>
        <begin position="297"/>
        <end position="317"/>
    </location>
</feature>
<keyword evidence="4 6" id="KW-1133">Transmembrane helix</keyword>
<evidence type="ECO:0000256" key="1">
    <source>
        <dbReference type="ARBA" id="ARBA00004651"/>
    </source>
</evidence>
<feature type="transmembrane region" description="Helical" evidence="6">
    <location>
        <begin position="130"/>
        <end position="149"/>
    </location>
</feature>
<comment type="subcellular location">
    <subcellularLocation>
        <location evidence="1">Cell membrane</location>
        <topology evidence="1">Multi-pass membrane protein</topology>
    </subcellularLocation>
</comment>
<evidence type="ECO:0000256" key="6">
    <source>
        <dbReference type="SAM" id="Phobius"/>
    </source>
</evidence>
<keyword evidence="2" id="KW-1003">Cell membrane</keyword>
<dbReference type="Pfam" id="PF13520">
    <property type="entry name" value="AA_permease_2"/>
    <property type="match status" value="1"/>
</dbReference>
<dbReference type="STRING" id="269670.SAMN02982927_00861"/>
<gene>
    <name evidence="7" type="ORF">SAMN02982927_00861</name>
</gene>
<feature type="transmembrane region" description="Helical" evidence="6">
    <location>
        <begin position="52"/>
        <end position="72"/>
    </location>
</feature>
<dbReference type="PANTHER" id="PTHR42770">
    <property type="entry name" value="AMINO ACID TRANSPORTER-RELATED"/>
    <property type="match status" value="1"/>
</dbReference>
<feature type="transmembrane region" description="Helical" evidence="6">
    <location>
        <begin position="338"/>
        <end position="358"/>
    </location>
</feature>
<dbReference type="GO" id="GO:0022857">
    <property type="term" value="F:transmembrane transporter activity"/>
    <property type="evidence" value="ECO:0007669"/>
    <property type="project" value="InterPro"/>
</dbReference>
<name>A0A1I2PRC2_9BACL</name>
<feature type="transmembrane region" description="Helical" evidence="6">
    <location>
        <begin position="26"/>
        <end position="46"/>
    </location>
</feature>
<protein>
    <submittedName>
        <fullName evidence="7">Amino acid/polyamine/organocation transporter, APC superfamily</fullName>
    </submittedName>
</protein>
<evidence type="ECO:0000256" key="2">
    <source>
        <dbReference type="ARBA" id="ARBA00022475"/>
    </source>
</evidence>
<dbReference type="PIRSF" id="PIRSF006060">
    <property type="entry name" value="AA_transporter"/>
    <property type="match status" value="1"/>
</dbReference>
<feature type="transmembrane region" description="Helical" evidence="6">
    <location>
        <begin position="370"/>
        <end position="389"/>
    </location>
</feature>
<keyword evidence="3 6" id="KW-0812">Transmembrane</keyword>
<organism evidence="7 8">
    <name type="scientific">Sporolactobacillus nakayamae</name>
    <dbReference type="NCBI Taxonomy" id="269670"/>
    <lineage>
        <taxon>Bacteria</taxon>
        <taxon>Bacillati</taxon>
        <taxon>Bacillota</taxon>
        <taxon>Bacilli</taxon>
        <taxon>Bacillales</taxon>
        <taxon>Sporolactobacillaceae</taxon>
        <taxon>Sporolactobacillus</taxon>
    </lineage>
</organism>
<accession>A0A1I2PRC2</accession>
<dbReference type="Proteomes" id="UP000198752">
    <property type="component" value="Unassembled WGS sequence"/>
</dbReference>
<feature type="transmembrane region" description="Helical" evidence="6">
    <location>
        <begin position="161"/>
        <end position="181"/>
    </location>
</feature>
<feature type="transmembrane region" description="Helical" evidence="6">
    <location>
        <begin position="241"/>
        <end position="263"/>
    </location>
</feature>
<keyword evidence="8" id="KW-1185">Reference proteome</keyword>
<dbReference type="InterPro" id="IPR002293">
    <property type="entry name" value="AA/rel_permease1"/>
</dbReference>
<dbReference type="EMBL" id="FOOY01000005">
    <property type="protein sequence ID" value="SFG16567.1"/>
    <property type="molecule type" value="Genomic_DNA"/>
</dbReference>
<evidence type="ECO:0000256" key="4">
    <source>
        <dbReference type="ARBA" id="ARBA00022989"/>
    </source>
</evidence>
<reference evidence="8" key="1">
    <citation type="submission" date="2016-10" db="EMBL/GenBank/DDBJ databases">
        <authorList>
            <person name="Varghese N."/>
            <person name="Submissions S."/>
        </authorList>
    </citation>
    <scope>NUCLEOTIDE SEQUENCE [LARGE SCALE GENOMIC DNA]</scope>
    <source>
        <strain evidence="8">ATCC 700379</strain>
    </source>
</reference>
<dbReference type="InterPro" id="IPR050367">
    <property type="entry name" value="APC_superfamily"/>
</dbReference>